<organism evidence="1">
    <name type="scientific">Siphoviridae sp. ctqK313</name>
    <dbReference type="NCBI Taxonomy" id="2827946"/>
    <lineage>
        <taxon>Viruses</taxon>
        <taxon>Duplodnaviria</taxon>
        <taxon>Heunggongvirae</taxon>
        <taxon>Uroviricota</taxon>
        <taxon>Caudoviricetes</taxon>
    </lineage>
</organism>
<accession>A0A8S5TB60</accession>
<sequence length="129" mass="15376">MTDEIFNLMECFPGSYINRFGEIILSKKENVYFTAKNCTDKEDIICKLLEWCSRLMAKGKPYSSPKMNNEWREQLISSLNRYLGTNFDQEDMYWIYDQLGNAVNHKLTLRFIRSDFNMAIIYQEVKEVK</sequence>
<dbReference type="EMBL" id="BK032785">
    <property type="protein sequence ID" value="DAF60275.1"/>
    <property type="molecule type" value="Genomic_DNA"/>
</dbReference>
<reference evidence="1" key="1">
    <citation type="journal article" date="2021" name="Proc. Natl. Acad. Sci. U.S.A.">
        <title>A Catalog of Tens of Thousands of Viruses from Human Metagenomes Reveals Hidden Associations with Chronic Diseases.</title>
        <authorList>
            <person name="Tisza M.J."/>
            <person name="Buck C.B."/>
        </authorList>
    </citation>
    <scope>NUCLEOTIDE SEQUENCE</scope>
    <source>
        <strain evidence="1">CtqK313</strain>
    </source>
</reference>
<protein>
    <submittedName>
        <fullName evidence="1">Uncharacterized protein</fullName>
    </submittedName>
</protein>
<proteinExistence type="predicted"/>
<evidence type="ECO:0000313" key="1">
    <source>
        <dbReference type="EMBL" id="DAF60275.1"/>
    </source>
</evidence>
<name>A0A8S5TB60_9CAUD</name>